<evidence type="ECO:0000256" key="1">
    <source>
        <dbReference type="SAM" id="SignalP"/>
    </source>
</evidence>
<evidence type="ECO:0000259" key="2">
    <source>
        <dbReference type="Pfam" id="PF00561"/>
    </source>
</evidence>
<dbReference type="InterPro" id="IPR029058">
    <property type="entry name" value="AB_hydrolase_fold"/>
</dbReference>
<dbReference type="SUPFAM" id="SSF53474">
    <property type="entry name" value="alpha/beta-Hydrolases"/>
    <property type="match status" value="1"/>
</dbReference>
<dbReference type="Gene3D" id="3.40.50.1820">
    <property type="entry name" value="alpha/beta hydrolase"/>
    <property type="match status" value="1"/>
</dbReference>
<keyword evidence="1" id="KW-0732">Signal</keyword>
<sequence>MACSFAIVSERTAMTRSAFPFFLALAIGLSGPAQAGQAVASASAPGVFVPDAAQAALVAKARRAGATDITTRPAPDGGMIVNGKLDGRIFVLAIPANWNREVVLIGQGYATPDSTPKVPEDPTAPSESGGVLRHIYGEGLAVGVAAFDKSGIATESGAKNAMRLHALTTRLGAKRHYAVGGSMGGSIVLALIELYPKAFAGAVSMCGVTEGWRPLVQQLADTRGAYDLLTEGTPYALPGAHDLTRSGLPTEPPAGDPNSGDAFRAQQKMRILMPIFALFQAAKARPDGREARIIRQVAAVGGFAPDPAAIGAPVYAAVLGMDDIVATMGGLPIGNGSKTYAPPEMSAEETADFNRRMQRYNAAPHAIAYARQWHEPTGKFRVPLVTVHQTIDSLVPFSQSEGLGRIVAAAGNGARIAQYAVPPTKMPLPGGFDGYTHCGFSPKQNADAFDAMRAWVRTGRRPGPEAVK</sequence>
<feature type="chain" id="PRO_5006039194" description="AB hydrolase-1 domain-containing protein" evidence="1">
    <location>
        <begin position="36"/>
        <end position="468"/>
    </location>
</feature>
<evidence type="ECO:0000313" key="4">
    <source>
        <dbReference type="Proteomes" id="UP000058074"/>
    </source>
</evidence>
<protein>
    <recommendedName>
        <fullName evidence="2">AB hydrolase-1 domain-containing protein</fullName>
    </recommendedName>
</protein>
<dbReference type="InterPro" id="IPR000073">
    <property type="entry name" value="AB_hydrolase_1"/>
</dbReference>
<dbReference type="Pfam" id="PF00561">
    <property type="entry name" value="Abhydrolase_1"/>
    <property type="match status" value="1"/>
</dbReference>
<dbReference type="EMBL" id="CP012700">
    <property type="protein sequence ID" value="ALH81565.1"/>
    <property type="molecule type" value="Genomic_DNA"/>
</dbReference>
<dbReference type="Proteomes" id="UP000058074">
    <property type="component" value="Chromosome"/>
</dbReference>
<gene>
    <name evidence="3" type="ORF">AN936_14750</name>
</gene>
<proteinExistence type="predicted"/>
<accession>A0A0N9V024</accession>
<organism evidence="3 4">
    <name type="scientific">Sphingopyxis macrogoltabida</name>
    <name type="common">Sphingomonas macrogoltabidus</name>
    <dbReference type="NCBI Taxonomy" id="33050"/>
    <lineage>
        <taxon>Bacteria</taxon>
        <taxon>Pseudomonadati</taxon>
        <taxon>Pseudomonadota</taxon>
        <taxon>Alphaproteobacteria</taxon>
        <taxon>Sphingomonadales</taxon>
        <taxon>Sphingomonadaceae</taxon>
        <taxon>Sphingopyxis</taxon>
    </lineage>
</organism>
<dbReference type="AlphaFoldDB" id="A0A0N9V024"/>
<reference evidence="3 4" key="1">
    <citation type="journal article" date="2015" name="Genome Announc.">
        <title>Complete Genome Sequence of Polypropylene Glycol- and Polyethylene Glycol-Degrading Sphingopyxis macrogoltabida Strain EY-1.</title>
        <authorList>
            <person name="Ohtsubo Y."/>
            <person name="Nagata Y."/>
            <person name="Numata M."/>
            <person name="Tsuchikane K."/>
            <person name="Hosoyama A."/>
            <person name="Yamazoe A."/>
            <person name="Tsuda M."/>
            <person name="Fujita N."/>
            <person name="Kawai F."/>
        </authorList>
    </citation>
    <scope>NUCLEOTIDE SEQUENCE [LARGE SCALE GENOMIC DNA]</scope>
    <source>
        <strain evidence="3 4">EY-1</strain>
    </source>
</reference>
<name>A0A0N9V024_SPHMC</name>
<evidence type="ECO:0000313" key="3">
    <source>
        <dbReference type="EMBL" id="ALH81565.1"/>
    </source>
</evidence>
<feature type="domain" description="AB hydrolase-1" evidence="2">
    <location>
        <begin position="166"/>
        <end position="250"/>
    </location>
</feature>
<feature type="signal peptide" evidence="1">
    <location>
        <begin position="1"/>
        <end position="35"/>
    </location>
</feature>
<dbReference type="KEGG" id="smag:AN936_14750"/>
<dbReference type="PATRIC" id="fig|33050.5.peg.3062"/>